<proteinExistence type="predicted"/>
<keyword evidence="3" id="KW-1185">Reference proteome</keyword>
<dbReference type="EMBL" id="CP001700">
    <property type="protein sequence ID" value="ACU74368.1"/>
    <property type="molecule type" value="Genomic_DNA"/>
</dbReference>
<dbReference type="InParanoid" id="C7QAP5"/>
<feature type="region of interest" description="Disordered" evidence="1">
    <location>
        <begin position="1"/>
        <end position="42"/>
    </location>
</feature>
<feature type="region of interest" description="Disordered" evidence="1">
    <location>
        <begin position="72"/>
        <end position="150"/>
    </location>
</feature>
<evidence type="ECO:0000313" key="2">
    <source>
        <dbReference type="EMBL" id="ACU74368.1"/>
    </source>
</evidence>
<sequence>MNSSEHSSIANLSLPPGAGDGFIRPPPRPPHSATAPPPERRATRNALGLDRPLGHPEYVGGLPRREVAVEHLEQRGRRSGLSRRSATRTSCAFATPLTSPTASAMGARPRRSSRPCVPGGPGPRQSRPSGHLNSHGRAVQHGGVHGGAGGHVRHPSCVHGYGLAGSTGPRSPHRGDRRFATRTRPRSGIRELHHRTGPWATHAILRRSLGGSARPHCDVHARYRSVRENSCR</sequence>
<gene>
    <name evidence="2" type="ordered locus">Caci_5509</name>
</gene>
<name>C7QAP5_CATAD</name>
<dbReference type="HOGENOM" id="CLU_1193084_0_0_11"/>
<protein>
    <submittedName>
        <fullName evidence="2">Uncharacterized protein</fullName>
    </submittedName>
</protein>
<dbReference type="KEGG" id="cai:Caci_5509"/>
<organism evidence="2 3">
    <name type="scientific">Catenulispora acidiphila (strain DSM 44928 / JCM 14897 / NBRC 102108 / NRRL B-24433 / ID139908)</name>
    <dbReference type="NCBI Taxonomy" id="479433"/>
    <lineage>
        <taxon>Bacteria</taxon>
        <taxon>Bacillati</taxon>
        <taxon>Actinomycetota</taxon>
        <taxon>Actinomycetes</taxon>
        <taxon>Catenulisporales</taxon>
        <taxon>Catenulisporaceae</taxon>
        <taxon>Catenulispora</taxon>
    </lineage>
</organism>
<feature type="compositionally biased region" description="Polar residues" evidence="1">
    <location>
        <begin position="1"/>
        <end position="11"/>
    </location>
</feature>
<dbReference type="AlphaFoldDB" id="C7QAP5"/>
<evidence type="ECO:0000313" key="3">
    <source>
        <dbReference type="Proteomes" id="UP000000851"/>
    </source>
</evidence>
<accession>C7QAP5</accession>
<dbReference type="Proteomes" id="UP000000851">
    <property type="component" value="Chromosome"/>
</dbReference>
<evidence type="ECO:0000256" key="1">
    <source>
        <dbReference type="SAM" id="MobiDB-lite"/>
    </source>
</evidence>
<feature type="compositionally biased region" description="Low complexity" evidence="1">
    <location>
        <begin position="123"/>
        <end position="142"/>
    </location>
</feature>
<reference evidence="2 3" key="1">
    <citation type="journal article" date="2009" name="Stand. Genomic Sci.">
        <title>Complete genome sequence of Catenulispora acidiphila type strain (ID 139908).</title>
        <authorList>
            <person name="Copeland A."/>
            <person name="Lapidus A."/>
            <person name="Glavina Del Rio T."/>
            <person name="Nolan M."/>
            <person name="Lucas S."/>
            <person name="Chen F."/>
            <person name="Tice H."/>
            <person name="Cheng J.F."/>
            <person name="Bruce D."/>
            <person name="Goodwin L."/>
            <person name="Pitluck S."/>
            <person name="Mikhailova N."/>
            <person name="Pati A."/>
            <person name="Ivanova N."/>
            <person name="Mavromatis K."/>
            <person name="Chen A."/>
            <person name="Palaniappan K."/>
            <person name="Chain P."/>
            <person name="Land M."/>
            <person name="Hauser L."/>
            <person name="Chang Y.J."/>
            <person name="Jeffries C.D."/>
            <person name="Chertkov O."/>
            <person name="Brettin T."/>
            <person name="Detter J.C."/>
            <person name="Han C."/>
            <person name="Ali Z."/>
            <person name="Tindall B.J."/>
            <person name="Goker M."/>
            <person name="Bristow J."/>
            <person name="Eisen J.A."/>
            <person name="Markowitz V."/>
            <person name="Hugenholtz P."/>
            <person name="Kyrpides N.C."/>
            <person name="Klenk H.P."/>
        </authorList>
    </citation>
    <scope>NUCLEOTIDE SEQUENCE [LARGE SCALE GENOMIC DNA]</scope>
    <source>
        <strain evidence="3">DSM 44928 / JCM 14897 / NBRC 102108 / NRRL B-24433 / ID139908</strain>
    </source>
</reference>